<keyword evidence="2" id="KW-0732">Signal</keyword>
<feature type="domain" description="Peptidase S9 prolyl oligopeptidase catalytic" evidence="3">
    <location>
        <begin position="456"/>
        <end position="664"/>
    </location>
</feature>
<proteinExistence type="predicted"/>
<dbReference type="PANTHER" id="PTHR42776">
    <property type="entry name" value="SERINE PEPTIDASE S9 FAMILY MEMBER"/>
    <property type="match status" value="1"/>
</dbReference>
<name>A0A4Y9RN67_9BURK</name>
<feature type="signal peptide" evidence="2">
    <location>
        <begin position="1"/>
        <end position="32"/>
    </location>
</feature>
<dbReference type="GO" id="GO:0004252">
    <property type="term" value="F:serine-type endopeptidase activity"/>
    <property type="evidence" value="ECO:0007669"/>
    <property type="project" value="TreeGrafter"/>
</dbReference>
<keyword evidence="5" id="KW-1185">Reference proteome</keyword>
<dbReference type="SUPFAM" id="SSF82171">
    <property type="entry name" value="DPP6 N-terminal domain-like"/>
    <property type="match status" value="1"/>
</dbReference>
<feature type="chain" id="PRO_5021254690" evidence="2">
    <location>
        <begin position="33"/>
        <end position="666"/>
    </location>
</feature>
<dbReference type="AlphaFoldDB" id="A0A4Y9RN67"/>
<accession>A0A4Y9RN67</accession>
<dbReference type="OrthoDB" id="4269629at2"/>
<reference evidence="4 5" key="1">
    <citation type="submission" date="2019-03" db="EMBL/GenBank/DDBJ databases">
        <title>Draft Genome Sequence of Massilia arenosa sp. nov., a Novel Massilia Species Isolated from a Sandy-loam Maize Soil.</title>
        <authorList>
            <person name="Raths R."/>
            <person name="Peta V."/>
            <person name="Bucking H."/>
        </authorList>
    </citation>
    <scope>NUCLEOTIDE SEQUENCE [LARGE SCALE GENOMIC DNA]</scope>
    <source>
        <strain evidence="4 5">MC02</strain>
    </source>
</reference>
<dbReference type="GO" id="GO:0006508">
    <property type="term" value="P:proteolysis"/>
    <property type="evidence" value="ECO:0007669"/>
    <property type="project" value="InterPro"/>
</dbReference>
<dbReference type="EMBL" id="SPVF01000273">
    <property type="protein sequence ID" value="TFW10727.1"/>
    <property type="molecule type" value="Genomic_DNA"/>
</dbReference>
<dbReference type="InterPro" id="IPR001375">
    <property type="entry name" value="Peptidase_S9_cat"/>
</dbReference>
<evidence type="ECO:0000256" key="2">
    <source>
        <dbReference type="SAM" id="SignalP"/>
    </source>
</evidence>
<evidence type="ECO:0000259" key="3">
    <source>
        <dbReference type="Pfam" id="PF00326"/>
    </source>
</evidence>
<dbReference type="RefSeq" id="WP_135209521.1">
    <property type="nucleotide sequence ID" value="NZ_SPVF01000273.1"/>
</dbReference>
<organism evidence="4 5">
    <name type="scientific">Zemynaea arenosa</name>
    <dbReference type="NCBI Taxonomy" id="2561931"/>
    <lineage>
        <taxon>Bacteria</taxon>
        <taxon>Pseudomonadati</taxon>
        <taxon>Pseudomonadota</taxon>
        <taxon>Betaproteobacteria</taxon>
        <taxon>Burkholderiales</taxon>
        <taxon>Oxalobacteraceae</taxon>
        <taxon>Telluria group</taxon>
        <taxon>Zemynaea</taxon>
    </lineage>
</organism>
<keyword evidence="1" id="KW-0378">Hydrolase</keyword>
<protein>
    <submittedName>
        <fullName evidence="4">S9 family peptidase</fullName>
    </submittedName>
</protein>
<comment type="caution">
    <text evidence="4">The sequence shown here is derived from an EMBL/GenBank/DDBJ whole genome shotgun (WGS) entry which is preliminary data.</text>
</comment>
<dbReference type="SUPFAM" id="SSF53474">
    <property type="entry name" value="alpha/beta-Hydrolases"/>
    <property type="match status" value="1"/>
</dbReference>
<dbReference type="Pfam" id="PF00326">
    <property type="entry name" value="Peptidase_S9"/>
    <property type="match status" value="1"/>
</dbReference>
<evidence type="ECO:0000313" key="5">
    <source>
        <dbReference type="Proteomes" id="UP000298438"/>
    </source>
</evidence>
<evidence type="ECO:0000256" key="1">
    <source>
        <dbReference type="ARBA" id="ARBA00022801"/>
    </source>
</evidence>
<sequence>MTLQLATMPIPVRFACAAVPLPLLLAAAASLAGTPAPLVPLVPTAAFVAHPTVSHPRLAPDGRHVAVIARLMKGGQPVPTVVTYALPDLKMVGALRLDGFEVPVDFYWISPTRLVVEKGFEVGTLEQPVATGELVAANFDGSEPRYLYGYQNMELSRRGDFYGRDYGGAYTVHIPQARNGHVIAAEDFWDREVTRLIDFDTFKATRKVLADVPYKNASFVLTRDGQPRFASVRDDHAEIVPLRWDVASATWVKGARNASFRPFHVDEAAHTVYGYHAPDGGPASVAVQAEAGGAVTVLAAADLGNVGTLEWTSRPEHIFATALDVGVPKARYLETTSPEAQLHQTLSTQFPGEYVHFIDFSDDGNALLFSVRSDRNPGEYYLFDRKAGRADLLFQERRRIDPAQMAERRAVQFNARDGLVLAGFLTLPRALPAGAKPPLVLLPHGGPHGPYDDWFYDSDAQFLANRGYAVLQVNYRGSGSRGRQFTEAGYGQWAGKILDDLADGVRWAAREGLADGQRVCVYGGSFGGYAALMLAAREPDLFKCAIGYAGVYDLPLLFENKEVQRYKSLRSAVAKYVGTDPAVLRQASPVTYAGKIRVPVLLVHGEADERAPVEHVHRMRAALQAAGNVPEWLVIEKEGHGFYKEENAAAFYDRLDAFLARALKSP</sequence>
<evidence type="ECO:0000313" key="4">
    <source>
        <dbReference type="EMBL" id="TFW10727.1"/>
    </source>
</evidence>
<dbReference type="Proteomes" id="UP000298438">
    <property type="component" value="Unassembled WGS sequence"/>
</dbReference>
<gene>
    <name evidence="4" type="ORF">E4L96_22825</name>
</gene>
<dbReference type="InterPro" id="IPR029058">
    <property type="entry name" value="AB_hydrolase_fold"/>
</dbReference>
<dbReference type="Gene3D" id="3.40.50.1820">
    <property type="entry name" value="alpha/beta hydrolase"/>
    <property type="match status" value="1"/>
</dbReference>
<dbReference type="PANTHER" id="PTHR42776:SF27">
    <property type="entry name" value="DIPEPTIDYL PEPTIDASE FAMILY MEMBER 6"/>
    <property type="match status" value="1"/>
</dbReference>